<dbReference type="AlphaFoldDB" id="A0A8K0JKZ9"/>
<feature type="signal peptide" evidence="1">
    <location>
        <begin position="1"/>
        <end position="26"/>
    </location>
</feature>
<dbReference type="InterPro" id="IPR023631">
    <property type="entry name" value="Amidase_dom"/>
</dbReference>
<dbReference type="InterPro" id="IPR058329">
    <property type="entry name" value="Arp1_N"/>
</dbReference>
<dbReference type="PANTHER" id="PTHR46310">
    <property type="entry name" value="AMIDASE 1"/>
    <property type="match status" value="1"/>
</dbReference>
<evidence type="ECO:0000256" key="1">
    <source>
        <dbReference type="SAM" id="SignalP"/>
    </source>
</evidence>
<dbReference type="EMBL" id="JABELV010000062">
    <property type="protein sequence ID" value="KAG7539666.1"/>
    <property type="molecule type" value="Genomic_DNA"/>
</dbReference>
<dbReference type="SUPFAM" id="SSF75304">
    <property type="entry name" value="Amidase signature (AS) enzymes"/>
    <property type="match status" value="1"/>
</dbReference>
<accession>A0A8K0JKZ9</accession>
<feature type="domain" description="Amidase" evidence="2">
    <location>
        <begin position="257"/>
        <end position="432"/>
    </location>
</feature>
<reference evidence="4" key="1">
    <citation type="submission" date="2020-04" db="EMBL/GenBank/DDBJ databases">
        <title>Analysis of mating type loci in Filobasidium floriforme.</title>
        <authorList>
            <person name="Nowrousian M."/>
        </authorList>
    </citation>
    <scope>NUCLEOTIDE SEQUENCE</scope>
    <source>
        <strain evidence="4">CBS 6242</strain>
    </source>
</reference>
<name>A0A8K0JKZ9_9TREE</name>
<gene>
    <name evidence="4" type="ORF">FFLO_03383</name>
</gene>
<organism evidence="4 5">
    <name type="scientific">Filobasidium floriforme</name>
    <dbReference type="NCBI Taxonomy" id="5210"/>
    <lineage>
        <taxon>Eukaryota</taxon>
        <taxon>Fungi</taxon>
        <taxon>Dikarya</taxon>
        <taxon>Basidiomycota</taxon>
        <taxon>Agaricomycotina</taxon>
        <taxon>Tremellomycetes</taxon>
        <taxon>Filobasidiales</taxon>
        <taxon>Filobasidiaceae</taxon>
        <taxon>Filobasidium</taxon>
    </lineage>
</organism>
<feature type="domain" description="Scytalone dehydratase-like protein Arp1 N-terminal" evidence="3">
    <location>
        <begin position="99"/>
        <end position="200"/>
    </location>
</feature>
<dbReference type="Proteomes" id="UP000812966">
    <property type="component" value="Unassembled WGS sequence"/>
</dbReference>
<dbReference type="Pfam" id="PF01425">
    <property type="entry name" value="Amidase"/>
    <property type="match status" value="1"/>
</dbReference>
<keyword evidence="1" id="KW-0732">Signal</keyword>
<protein>
    <recommendedName>
        <fullName evidence="6">Amidase domain-containing protein</fullName>
    </recommendedName>
</protein>
<dbReference type="Gene3D" id="3.90.1300.10">
    <property type="entry name" value="Amidase signature (AS) domain"/>
    <property type="match status" value="1"/>
</dbReference>
<feature type="chain" id="PRO_5035441139" description="Amidase domain-containing protein" evidence="1">
    <location>
        <begin position="27"/>
        <end position="694"/>
    </location>
</feature>
<keyword evidence="5" id="KW-1185">Reference proteome</keyword>
<dbReference type="Pfam" id="PF26053">
    <property type="entry name" value="DUF8016"/>
    <property type="match status" value="1"/>
</dbReference>
<dbReference type="InterPro" id="IPR036928">
    <property type="entry name" value="AS_sf"/>
</dbReference>
<proteinExistence type="predicted"/>
<evidence type="ECO:0000259" key="3">
    <source>
        <dbReference type="Pfam" id="PF26053"/>
    </source>
</evidence>
<sequence length="694" mass="75598">MALDRRSTPLISLLFGLIAVARGASSKPLAGNEDFALTRQKSNLGRRSEGVHSDRSAYSFTITSSDGQVKDYLSPTGNRFESHVMHDDWGVWAGTGPQTMLVTVIDVQGEVDCTGLKQKVGAFEQADDVWDQGFMQAVLFQTNSSFHVASDMPGCLKEWQTEWIIKRGNATSDVGDFALAHVTAGSSIPQGPYLATIHGNMTLTPIYRSYQDSAQAFTSALVPTLEAKFVEMAANVPGMNTLSIPVPSRLYSLNRTDGHDLPLLGKRIAVKDIYDIAGTRTGCGNRAYWGTYGERDESAVSIQKLIDLGAVIVGKVKTSTFANGESATADWVDQMAPFNPRADGYQQPSSSSSGPGAAIAAYPWLDATIGSDTGCSILCPSAANGVYGMRPTWGAMPLDGVMPLEPVLDTAGFLCRDPEMATVFSRAWYGDALVRDYKSWPKTLHFPAADWTFTADSLPAPLYNRIRQAIIDVVKPTNVTDLSDESFWNATGEYADHNNTAIADYLGVGYGIMIDYNQWTTFGQPWFADYAQQNGGRQPFVSPSPERRWAYGRVNVTRAMYDEAVARKQEYKSWFDREVLRRDATTCSDAIYVSVWTGNQATPAYRNVYGGPPSPGLFGYDIFNYAGVPQLSIPIGQVPYNSTISGQVEYLPVSIGLNAAGGCDYVLWDLAAELKVSVGYACAIIQLLIAIRPD</sequence>
<dbReference type="PANTHER" id="PTHR46310:SF7">
    <property type="entry name" value="AMIDASE 1"/>
    <property type="match status" value="1"/>
</dbReference>
<evidence type="ECO:0000313" key="4">
    <source>
        <dbReference type="EMBL" id="KAG7539666.1"/>
    </source>
</evidence>
<evidence type="ECO:0000259" key="2">
    <source>
        <dbReference type="Pfam" id="PF01425"/>
    </source>
</evidence>
<evidence type="ECO:0008006" key="6">
    <source>
        <dbReference type="Google" id="ProtNLM"/>
    </source>
</evidence>
<evidence type="ECO:0000313" key="5">
    <source>
        <dbReference type="Proteomes" id="UP000812966"/>
    </source>
</evidence>
<comment type="caution">
    <text evidence="4">The sequence shown here is derived from an EMBL/GenBank/DDBJ whole genome shotgun (WGS) entry which is preliminary data.</text>
</comment>